<keyword evidence="3" id="KW-1185">Reference proteome</keyword>
<evidence type="ECO:0000313" key="3">
    <source>
        <dbReference type="Proteomes" id="UP000609802"/>
    </source>
</evidence>
<accession>A0ABQ3J1C6</accession>
<organism evidence="2 3">
    <name type="scientific">Aliiroseovarius zhejiangensis</name>
    <dbReference type="NCBI Taxonomy" id="1632025"/>
    <lineage>
        <taxon>Bacteria</taxon>
        <taxon>Pseudomonadati</taxon>
        <taxon>Pseudomonadota</taxon>
        <taxon>Alphaproteobacteria</taxon>
        <taxon>Rhodobacterales</taxon>
        <taxon>Paracoccaceae</taxon>
        <taxon>Aliiroseovarius</taxon>
    </lineage>
</organism>
<name>A0ABQ3J1C6_9RHOB</name>
<protein>
    <recommendedName>
        <fullName evidence="4">DUF3052 domain-containing protein</fullName>
    </recommendedName>
</protein>
<reference evidence="3" key="1">
    <citation type="journal article" date="2019" name="Int. J. Syst. Evol. Microbiol.">
        <title>The Global Catalogue of Microorganisms (GCM) 10K type strain sequencing project: providing services to taxonomists for standard genome sequencing and annotation.</title>
        <authorList>
            <consortium name="The Broad Institute Genomics Platform"/>
            <consortium name="The Broad Institute Genome Sequencing Center for Infectious Disease"/>
            <person name="Wu L."/>
            <person name="Ma J."/>
        </authorList>
    </citation>
    <scope>NUCLEOTIDE SEQUENCE [LARGE SCALE GENOMIC DNA]</scope>
    <source>
        <strain evidence="3">KCTC 42443</strain>
    </source>
</reference>
<sequence length="145" mass="15904">MAWLNRPAALDHLVKSRAFATVEDCTTGTLRGPYDLIHMFTDSRAAFEAALPSLRAALQKDGMIWISWPKKASKQPTDMTEDVIRDLALCTTLVDVKVCAVDDIWSGLKLVIRKVHRAAHGQNHGRGHSGARSTRAGRADSGRQA</sequence>
<feature type="compositionally biased region" description="Basic residues" evidence="1">
    <location>
        <begin position="119"/>
        <end position="129"/>
    </location>
</feature>
<feature type="region of interest" description="Disordered" evidence="1">
    <location>
        <begin position="119"/>
        <end position="145"/>
    </location>
</feature>
<dbReference type="Proteomes" id="UP000609802">
    <property type="component" value="Unassembled WGS sequence"/>
</dbReference>
<evidence type="ECO:0000256" key="1">
    <source>
        <dbReference type="SAM" id="MobiDB-lite"/>
    </source>
</evidence>
<dbReference type="EMBL" id="BNCH01000003">
    <property type="protein sequence ID" value="GHE98057.1"/>
    <property type="molecule type" value="Genomic_DNA"/>
</dbReference>
<evidence type="ECO:0008006" key="4">
    <source>
        <dbReference type="Google" id="ProtNLM"/>
    </source>
</evidence>
<comment type="caution">
    <text evidence="2">The sequence shown here is derived from an EMBL/GenBank/DDBJ whole genome shotgun (WGS) entry which is preliminary data.</text>
</comment>
<gene>
    <name evidence="2" type="ORF">GCM10016455_18400</name>
</gene>
<evidence type="ECO:0000313" key="2">
    <source>
        <dbReference type="EMBL" id="GHE98057.1"/>
    </source>
</evidence>
<proteinExistence type="predicted"/>